<evidence type="ECO:0000313" key="1">
    <source>
        <dbReference type="EMBL" id="KAF7820620.1"/>
    </source>
</evidence>
<keyword evidence="2" id="KW-1185">Reference proteome</keyword>
<reference evidence="1" key="1">
    <citation type="submission" date="2020-09" db="EMBL/GenBank/DDBJ databases">
        <title>Genome-Enabled Discovery of Anthraquinone Biosynthesis in Senna tora.</title>
        <authorList>
            <person name="Kang S.-H."/>
            <person name="Pandey R.P."/>
            <person name="Lee C.-M."/>
            <person name="Sim J.-S."/>
            <person name="Jeong J.-T."/>
            <person name="Choi B.-S."/>
            <person name="Jung M."/>
            <person name="Ginzburg D."/>
            <person name="Zhao K."/>
            <person name="Won S.Y."/>
            <person name="Oh T.-J."/>
            <person name="Yu Y."/>
            <person name="Kim N.-H."/>
            <person name="Lee O.R."/>
            <person name="Lee T.-H."/>
            <person name="Bashyal P."/>
            <person name="Kim T.-S."/>
            <person name="Lee W.-H."/>
            <person name="Kawkins C."/>
            <person name="Kim C.-K."/>
            <person name="Kim J.S."/>
            <person name="Ahn B.O."/>
            <person name="Rhee S.Y."/>
            <person name="Sohng J.K."/>
        </authorList>
    </citation>
    <scope>NUCLEOTIDE SEQUENCE</scope>
    <source>
        <tissue evidence="1">Leaf</tissue>
    </source>
</reference>
<dbReference type="EMBL" id="JAAIUW010000008">
    <property type="protein sequence ID" value="KAF7820620.1"/>
    <property type="molecule type" value="Genomic_DNA"/>
</dbReference>
<dbReference type="AlphaFoldDB" id="A0A834TF33"/>
<name>A0A834TF33_9FABA</name>
<accession>A0A834TF33</accession>
<gene>
    <name evidence="1" type="ORF">G2W53_026075</name>
</gene>
<protein>
    <submittedName>
        <fullName evidence="1">Uncharacterized protein</fullName>
    </submittedName>
</protein>
<dbReference type="Proteomes" id="UP000634136">
    <property type="component" value="Unassembled WGS sequence"/>
</dbReference>
<evidence type="ECO:0000313" key="2">
    <source>
        <dbReference type="Proteomes" id="UP000634136"/>
    </source>
</evidence>
<comment type="caution">
    <text evidence="1">The sequence shown here is derived from an EMBL/GenBank/DDBJ whole genome shotgun (WGS) entry which is preliminary data.</text>
</comment>
<organism evidence="1 2">
    <name type="scientific">Senna tora</name>
    <dbReference type="NCBI Taxonomy" id="362788"/>
    <lineage>
        <taxon>Eukaryota</taxon>
        <taxon>Viridiplantae</taxon>
        <taxon>Streptophyta</taxon>
        <taxon>Embryophyta</taxon>
        <taxon>Tracheophyta</taxon>
        <taxon>Spermatophyta</taxon>
        <taxon>Magnoliopsida</taxon>
        <taxon>eudicotyledons</taxon>
        <taxon>Gunneridae</taxon>
        <taxon>Pentapetalae</taxon>
        <taxon>rosids</taxon>
        <taxon>fabids</taxon>
        <taxon>Fabales</taxon>
        <taxon>Fabaceae</taxon>
        <taxon>Caesalpinioideae</taxon>
        <taxon>Cassia clade</taxon>
        <taxon>Senna</taxon>
    </lineage>
</organism>
<proteinExistence type="predicted"/>
<sequence length="38" mass="4206">MPGRSLHDEGNRLSRFWSYILGTCKGVDQPCAFATCTS</sequence>